<dbReference type="PANTHER" id="PTHR43877:SF1">
    <property type="entry name" value="ACETYLTRANSFERASE"/>
    <property type="match status" value="1"/>
</dbReference>
<dbReference type="AlphaFoldDB" id="A0A7W2EI90"/>
<dbReference type="PROSITE" id="PS51186">
    <property type="entry name" value="GNAT"/>
    <property type="match status" value="1"/>
</dbReference>
<sequence length="371" mass="41322">MIRRATVDDIPALLDIEQASFHGDRISRRSFRRLLTGGSALTLLDASGGALRGYVTLLFRAGLPRARVYSIATHPQYLGQGVAAALLMTAEQAALERGCLAMRLEIRKDNAASLSLFQSRGYRIFGQHAGYYEDGMDAFRLEKTLTRHLRPELARAPYYRQTLGFTCGSSCLMMAMKAFQPGLELNRTLELQLWREATTIFMTAGHGGCGPHGLALAARRRGFPCAIYVNGHGILFQDSVRSAEKREVIRLVQEDFMRQAAESRIPTHYRFAGAAELLQCYAAGGIALVLISTYRLTRERAPHWVIITGCDDHFFYIHDPDNSGNRSGEERINMAIARHELERMARYGRLGNKAVVVIYPPSVTPPAMDAQ</sequence>
<dbReference type="InterPro" id="IPR050832">
    <property type="entry name" value="Bact_Acetyltransf"/>
</dbReference>
<proteinExistence type="predicted"/>
<dbReference type="Gene3D" id="3.40.630.30">
    <property type="match status" value="1"/>
</dbReference>
<dbReference type="EMBL" id="JACEZS010000011">
    <property type="protein sequence ID" value="MBA5606435.1"/>
    <property type="molecule type" value="Genomic_DNA"/>
</dbReference>
<comment type="caution">
    <text evidence="4">The sequence shown here is derived from an EMBL/GenBank/DDBJ whole genome shotgun (WGS) entry which is preliminary data.</text>
</comment>
<dbReference type="InterPro" id="IPR000182">
    <property type="entry name" value="GNAT_dom"/>
</dbReference>
<dbReference type="Pfam" id="PF11814">
    <property type="entry name" value="DUF3335"/>
    <property type="match status" value="1"/>
</dbReference>
<dbReference type="InterPro" id="IPR021770">
    <property type="entry name" value="DUF3335"/>
</dbReference>
<evidence type="ECO:0000256" key="1">
    <source>
        <dbReference type="ARBA" id="ARBA00022679"/>
    </source>
</evidence>
<gene>
    <name evidence="4" type="ORF">H3H36_13840</name>
</gene>
<evidence type="ECO:0000256" key="2">
    <source>
        <dbReference type="ARBA" id="ARBA00023315"/>
    </source>
</evidence>
<name>A0A7W2EI90_9BURK</name>
<dbReference type="GO" id="GO:0016747">
    <property type="term" value="F:acyltransferase activity, transferring groups other than amino-acyl groups"/>
    <property type="evidence" value="ECO:0007669"/>
    <property type="project" value="InterPro"/>
</dbReference>
<dbReference type="Pfam" id="PF00583">
    <property type="entry name" value="Acetyltransf_1"/>
    <property type="match status" value="1"/>
</dbReference>
<dbReference type="Gene3D" id="3.90.70.10">
    <property type="entry name" value="Cysteine proteinases"/>
    <property type="match status" value="1"/>
</dbReference>
<dbReference type="InterPro" id="IPR016181">
    <property type="entry name" value="Acyl_CoA_acyltransferase"/>
</dbReference>
<dbReference type="CDD" id="cd04301">
    <property type="entry name" value="NAT_SF"/>
    <property type="match status" value="1"/>
</dbReference>
<dbReference type="SUPFAM" id="SSF55729">
    <property type="entry name" value="Acyl-CoA N-acyltransferases (Nat)"/>
    <property type="match status" value="1"/>
</dbReference>
<evidence type="ECO:0000259" key="3">
    <source>
        <dbReference type="PROSITE" id="PS51186"/>
    </source>
</evidence>
<protein>
    <submittedName>
        <fullName evidence="4">GNAT family N-acetyltransferase/peptidase C39 family protein</fullName>
    </submittedName>
</protein>
<organism evidence="4 5">
    <name type="scientific">Rugamonas fusca</name>
    <dbReference type="NCBI Taxonomy" id="2758568"/>
    <lineage>
        <taxon>Bacteria</taxon>
        <taxon>Pseudomonadati</taxon>
        <taxon>Pseudomonadota</taxon>
        <taxon>Betaproteobacteria</taxon>
        <taxon>Burkholderiales</taxon>
        <taxon>Oxalobacteraceae</taxon>
        <taxon>Telluria group</taxon>
        <taxon>Rugamonas</taxon>
    </lineage>
</organism>
<keyword evidence="5" id="KW-1185">Reference proteome</keyword>
<keyword evidence="2" id="KW-0012">Acyltransferase</keyword>
<dbReference type="Proteomes" id="UP000566711">
    <property type="component" value="Unassembled WGS sequence"/>
</dbReference>
<evidence type="ECO:0000313" key="5">
    <source>
        <dbReference type="Proteomes" id="UP000566711"/>
    </source>
</evidence>
<dbReference type="PANTHER" id="PTHR43877">
    <property type="entry name" value="AMINOALKYLPHOSPHONATE N-ACETYLTRANSFERASE-RELATED-RELATED"/>
    <property type="match status" value="1"/>
</dbReference>
<accession>A0A7W2EI90</accession>
<keyword evidence="1 4" id="KW-0808">Transferase</keyword>
<dbReference type="RefSeq" id="WP_182218530.1">
    <property type="nucleotide sequence ID" value="NZ_JACEZS010000011.1"/>
</dbReference>
<feature type="domain" description="N-acetyltransferase" evidence="3">
    <location>
        <begin position="1"/>
        <end position="146"/>
    </location>
</feature>
<evidence type="ECO:0000313" key="4">
    <source>
        <dbReference type="EMBL" id="MBA5606435.1"/>
    </source>
</evidence>
<reference evidence="4 5" key="1">
    <citation type="submission" date="2020-07" db="EMBL/GenBank/DDBJ databases">
        <title>Novel species isolated from subtropical streams in China.</title>
        <authorList>
            <person name="Lu H."/>
        </authorList>
    </citation>
    <scope>NUCLEOTIDE SEQUENCE [LARGE SCALE GENOMIC DNA]</scope>
    <source>
        <strain evidence="4 5">FT3S</strain>
    </source>
</reference>